<feature type="transmembrane region" description="Helical" evidence="1">
    <location>
        <begin position="20"/>
        <end position="41"/>
    </location>
</feature>
<comment type="caution">
    <text evidence="2">The sequence shown here is derived from an EMBL/GenBank/DDBJ whole genome shotgun (WGS) entry which is preliminary data.</text>
</comment>
<keyword evidence="1" id="KW-1133">Transmembrane helix</keyword>
<organism evidence="2 3">
    <name type="scientific">Candidatus Falkowbacteria bacterium CG10_big_fil_rev_8_21_14_0_10_38_22</name>
    <dbReference type="NCBI Taxonomy" id="1974564"/>
    <lineage>
        <taxon>Bacteria</taxon>
        <taxon>Candidatus Falkowiibacteriota</taxon>
    </lineage>
</organism>
<dbReference type="InterPro" id="IPR012902">
    <property type="entry name" value="N_methyl_site"/>
</dbReference>
<evidence type="ECO:0000256" key="1">
    <source>
        <dbReference type="SAM" id="Phobius"/>
    </source>
</evidence>
<keyword evidence="1" id="KW-0472">Membrane</keyword>
<proteinExistence type="predicted"/>
<evidence type="ECO:0000313" key="3">
    <source>
        <dbReference type="Proteomes" id="UP000228964"/>
    </source>
</evidence>
<evidence type="ECO:0008006" key="4">
    <source>
        <dbReference type="Google" id="ProtNLM"/>
    </source>
</evidence>
<evidence type="ECO:0000313" key="2">
    <source>
        <dbReference type="EMBL" id="PIT95502.1"/>
    </source>
</evidence>
<dbReference type="Proteomes" id="UP000228964">
    <property type="component" value="Unassembled WGS sequence"/>
</dbReference>
<name>A0A2M6WRW6_9BACT</name>
<dbReference type="AlphaFoldDB" id="A0A2M6WRW6"/>
<reference evidence="3" key="1">
    <citation type="submission" date="2017-09" db="EMBL/GenBank/DDBJ databases">
        <title>Depth-based differentiation of microbial function through sediment-hosted aquifers and enrichment of novel symbionts in the deep terrestrial subsurface.</title>
        <authorList>
            <person name="Probst A.J."/>
            <person name="Ladd B."/>
            <person name="Jarett J.K."/>
            <person name="Geller-Mcgrath D.E."/>
            <person name="Sieber C.M.K."/>
            <person name="Emerson J.B."/>
            <person name="Anantharaman K."/>
            <person name="Thomas B.C."/>
            <person name="Malmstrom R."/>
            <person name="Stieglmeier M."/>
            <person name="Klingl A."/>
            <person name="Woyke T."/>
            <person name="Ryan C.M."/>
            <person name="Banfield J.F."/>
        </authorList>
    </citation>
    <scope>NUCLEOTIDE SEQUENCE [LARGE SCALE GENOMIC DNA]</scope>
</reference>
<accession>A0A2M6WRW6</accession>
<dbReference type="Pfam" id="PF07963">
    <property type="entry name" value="N_methyl"/>
    <property type="match status" value="1"/>
</dbReference>
<sequence>MSNWKSNKINLSLNNYGLSLIEIMVSLMILTVAFLGLIQAFPFSQAINKTAENATKASYLAQDKIEQLQSLGYSGIVVGTIEAKQRLSADPSSYLYYFQRQTEVSYVDGDLQTAVSDTGMKKISTTIYYTNSISKTEKSYNITTLVSKR</sequence>
<dbReference type="EMBL" id="PFAO01000020">
    <property type="protein sequence ID" value="PIT95502.1"/>
    <property type="molecule type" value="Genomic_DNA"/>
</dbReference>
<gene>
    <name evidence="2" type="ORF">COT96_00875</name>
</gene>
<keyword evidence="1" id="KW-0812">Transmembrane</keyword>
<protein>
    <recommendedName>
        <fullName evidence="4">Prepilin-type N-terminal cleavage/methylation domain-containing protein</fullName>
    </recommendedName>
</protein>